<reference evidence="1 2" key="1">
    <citation type="submission" date="2024-10" db="EMBL/GenBank/DDBJ databases">
        <title>The Natural Products Discovery Center: Release of the First 8490 Sequenced Strains for Exploring Actinobacteria Biosynthetic Diversity.</title>
        <authorList>
            <person name="Kalkreuter E."/>
            <person name="Kautsar S.A."/>
            <person name="Yang D."/>
            <person name="Bader C.D."/>
            <person name="Teijaro C.N."/>
            <person name="Fluegel L."/>
            <person name="Davis C.M."/>
            <person name="Simpson J.R."/>
            <person name="Lauterbach L."/>
            <person name="Steele A.D."/>
            <person name="Gui C."/>
            <person name="Meng S."/>
            <person name="Li G."/>
            <person name="Viehrig K."/>
            <person name="Ye F."/>
            <person name="Su P."/>
            <person name="Kiefer A.F."/>
            <person name="Nichols A."/>
            <person name="Cepeda A.J."/>
            <person name="Yan W."/>
            <person name="Fan B."/>
            <person name="Jiang Y."/>
            <person name="Adhikari A."/>
            <person name="Zheng C.-J."/>
            <person name="Schuster L."/>
            <person name="Cowan T.M."/>
            <person name="Smanski M.J."/>
            <person name="Chevrette M.G."/>
            <person name="De Carvalho L.P.S."/>
            <person name="Shen B."/>
        </authorList>
    </citation>
    <scope>NUCLEOTIDE SEQUENCE [LARGE SCALE GENOMIC DNA]</scope>
    <source>
        <strain evidence="1 2">NPDC002173</strain>
    </source>
</reference>
<keyword evidence="2" id="KW-1185">Reference proteome</keyword>
<evidence type="ECO:0000313" key="2">
    <source>
        <dbReference type="Proteomes" id="UP001602013"/>
    </source>
</evidence>
<evidence type="ECO:0000313" key="1">
    <source>
        <dbReference type="EMBL" id="MFF3672049.1"/>
    </source>
</evidence>
<dbReference type="RefSeq" id="WP_387418201.1">
    <property type="nucleotide sequence ID" value="NZ_JBIASD010000063.1"/>
</dbReference>
<accession>A0ABW6T439</accession>
<dbReference type="EMBL" id="JBIASD010000063">
    <property type="protein sequence ID" value="MFF3672049.1"/>
    <property type="molecule type" value="Genomic_DNA"/>
</dbReference>
<name>A0ABW6T439_9ACTN</name>
<organism evidence="1 2">
    <name type="scientific">Microtetraspora malaysiensis</name>
    <dbReference type="NCBI Taxonomy" id="161358"/>
    <lineage>
        <taxon>Bacteria</taxon>
        <taxon>Bacillati</taxon>
        <taxon>Actinomycetota</taxon>
        <taxon>Actinomycetes</taxon>
        <taxon>Streptosporangiales</taxon>
        <taxon>Streptosporangiaceae</taxon>
        <taxon>Microtetraspora</taxon>
    </lineage>
</organism>
<proteinExistence type="predicted"/>
<comment type="caution">
    <text evidence="1">The sequence shown here is derived from an EMBL/GenBank/DDBJ whole genome shotgun (WGS) entry which is preliminary data.</text>
</comment>
<dbReference type="Proteomes" id="UP001602013">
    <property type="component" value="Unassembled WGS sequence"/>
</dbReference>
<dbReference type="Gene3D" id="1.10.357.10">
    <property type="entry name" value="Tetracycline Repressor, domain 2"/>
    <property type="match status" value="1"/>
</dbReference>
<sequence length="57" mass="6629">MRVMRERVTSRLTAHVDRLPTMSTRDDQREAVVRMLSEVLPLDEERRRTTLTSEGSG</sequence>
<gene>
    <name evidence="1" type="ORF">ACFYXI_41380</name>
</gene>
<protein>
    <submittedName>
        <fullName evidence="1">Uncharacterized protein</fullName>
    </submittedName>
</protein>